<dbReference type="OrthoDB" id="409646at2759"/>
<dbReference type="HOGENOM" id="CLU_381054_0_0_1"/>
<evidence type="ECO:0000313" key="2">
    <source>
        <dbReference type="EMBL" id="EKX51812.1"/>
    </source>
</evidence>
<evidence type="ECO:0000313" key="4">
    <source>
        <dbReference type="Proteomes" id="UP000011087"/>
    </source>
</evidence>
<dbReference type="KEGG" id="gtt:GUITHDRAFT_102423"/>
<name>L1JTT5_GUITC</name>
<gene>
    <name evidence="2" type="ORF">GUITHDRAFT_102423</name>
</gene>
<dbReference type="RefSeq" id="XP_005838792.1">
    <property type="nucleotide sequence ID" value="XM_005838735.1"/>
</dbReference>
<dbReference type="GeneID" id="17308597"/>
<dbReference type="PaxDb" id="55529-EKX51812"/>
<reference evidence="3" key="3">
    <citation type="submission" date="2015-06" db="UniProtKB">
        <authorList>
            <consortium name="EnsemblProtists"/>
        </authorList>
    </citation>
    <scope>IDENTIFICATION</scope>
</reference>
<keyword evidence="1" id="KW-1133">Transmembrane helix</keyword>
<protein>
    <recommendedName>
        <fullName evidence="5">Neurotransmitter-gated ion-channel ligand-binding domain-containing protein</fullName>
    </recommendedName>
</protein>
<dbReference type="GO" id="GO:0005230">
    <property type="term" value="F:extracellular ligand-gated monoatomic ion channel activity"/>
    <property type="evidence" value="ECO:0007669"/>
    <property type="project" value="InterPro"/>
</dbReference>
<keyword evidence="1" id="KW-0812">Transmembrane</keyword>
<dbReference type="EnsemblProtists" id="EKX51812">
    <property type="protein sequence ID" value="EKX51812"/>
    <property type="gene ID" value="GUITHDRAFT_102423"/>
</dbReference>
<feature type="transmembrane region" description="Helical" evidence="1">
    <location>
        <begin position="631"/>
        <end position="653"/>
    </location>
</feature>
<proteinExistence type="predicted"/>
<dbReference type="GO" id="GO:0016020">
    <property type="term" value="C:membrane"/>
    <property type="evidence" value="ECO:0007669"/>
    <property type="project" value="InterPro"/>
</dbReference>
<dbReference type="EMBL" id="JH992974">
    <property type="protein sequence ID" value="EKX51812.1"/>
    <property type="molecule type" value="Genomic_DNA"/>
</dbReference>
<dbReference type="AlphaFoldDB" id="L1JTT5"/>
<evidence type="ECO:0000313" key="3">
    <source>
        <dbReference type="EnsemblProtists" id="EKX51812"/>
    </source>
</evidence>
<reference evidence="2 4" key="1">
    <citation type="journal article" date="2012" name="Nature">
        <title>Algal genomes reveal evolutionary mosaicism and the fate of nucleomorphs.</title>
        <authorList>
            <consortium name="DOE Joint Genome Institute"/>
            <person name="Curtis B.A."/>
            <person name="Tanifuji G."/>
            <person name="Burki F."/>
            <person name="Gruber A."/>
            <person name="Irimia M."/>
            <person name="Maruyama S."/>
            <person name="Arias M.C."/>
            <person name="Ball S.G."/>
            <person name="Gile G.H."/>
            <person name="Hirakawa Y."/>
            <person name="Hopkins J.F."/>
            <person name="Kuo A."/>
            <person name="Rensing S.A."/>
            <person name="Schmutz J."/>
            <person name="Symeonidi A."/>
            <person name="Elias M."/>
            <person name="Eveleigh R.J."/>
            <person name="Herman E.K."/>
            <person name="Klute M.J."/>
            <person name="Nakayama T."/>
            <person name="Obornik M."/>
            <person name="Reyes-Prieto A."/>
            <person name="Armbrust E.V."/>
            <person name="Aves S.J."/>
            <person name="Beiko R.G."/>
            <person name="Coutinho P."/>
            <person name="Dacks J.B."/>
            <person name="Durnford D.G."/>
            <person name="Fast N.M."/>
            <person name="Green B.R."/>
            <person name="Grisdale C.J."/>
            <person name="Hempel F."/>
            <person name="Henrissat B."/>
            <person name="Hoppner M.P."/>
            <person name="Ishida K."/>
            <person name="Kim E."/>
            <person name="Koreny L."/>
            <person name="Kroth P.G."/>
            <person name="Liu Y."/>
            <person name="Malik S.B."/>
            <person name="Maier U.G."/>
            <person name="McRose D."/>
            <person name="Mock T."/>
            <person name="Neilson J.A."/>
            <person name="Onodera N.T."/>
            <person name="Poole A.M."/>
            <person name="Pritham E.J."/>
            <person name="Richards T.A."/>
            <person name="Rocap G."/>
            <person name="Roy S.W."/>
            <person name="Sarai C."/>
            <person name="Schaack S."/>
            <person name="Shirato S."/>
            <person name="Slamovits C.H."/>
            <person name="Spencer D.F."/>
            <person name="Suzuki S."/>
            <person name="Worden A.Z."/>
            <person name="Zauner S."/>
            <person name="Barry K."/>
            <person name="Bell C."/>
            <person name="Bharti A.K."/>
            <person name="Crow J.A."/>
            <person name="Grimwood J."/>
            <person name="Kramer R."/>
            <person name="Lindquist E."/>
            <person name="Lucas S."/>
            <person name="Salamov A."/>
            <person name="McFadden G.I."/>
            <person name="Lane C.E."/>
            <person name="Keeling P.J."/>
            <person name="Gray M.W."/>
            <person name="Grigoriev I.V."/>
            <person name="Archibald J.M."/>
        </authorList>
    </citation>
    <scope>NUCLEOTIDE SEQUENCE</scope>
    <source>
        <strain evidence="2 4">CCMP2712</strain>
    </source>
</reference>
<accession>L1JTT5</accession>
<keyword evidence="4" id="KW-1185">Reference proteome</keyword>
<organism evidence="2">
    <name type="scientific">Guillardia theta (strain CCMP2712)</name>
    <name type="common">Cryptophyte</name>
    <dbReference type="NCBI Taxonomy" id="905079"/>
    <lineage>
        <taxon>Eukaryota</taxon>
        <taxon>Cryptophyceae</taxon>
        <taxon>Pyrenomonadales</taxon>
        <taxon>Geminigeraceae</taxon>
        <taxon>Guillardia</taxon>
    </lineage>
</organism>
<evidence type="ECO:0000256" key="1">
    <source>
        <dbReference type="SAM" id="Phobius"/>
    </source>
</evidence>
<dbReference type="Gene3D" id="2.70.170.10">
    <property type="entry name" value="Neurotransmitter-gated ion-channel ligand-binding domain"/>
    <property type="match status" value="1"/>
</dbReference>
<feature type="transmembrane region" description="Helical" evidence="1">
    <location>
        <begin position="575"/>
        <end position="598"/>
    </location>
</feature>
<feature type="transmembrane region" description="Helical" evidence="1">
    <location>
        <begin position="521"/>
        <end position="538"/>
    </location>
</feature>
<feature type="transmembrane region" description="Helical" evidence="1">
    <location>
        <begin position="550"/>
        <end position="569"/>
    </location>
</feature>
<sequence>MPVTESAACPAGLATAEYPCGVYSCRDTFGRTRYCNPSRDIFVNLKLAPSYIGVQGCDAQSGRWGSVACIDKFHVETSNSTCSWVKDRTTWTSEQQVYQCNDKTLCNVGSDGWSCCNQHDFIARCPIDIPYMCNNPTLCSDGKDFCCVFAADLCDVPPQNGLRPCNDSYLVKESTCSLDGCAPADSSVCEDVSSSSSFSLNLDDPYQVAMSRYGVDVKCLACLRNGILRRSYSSSSDFNMQILYSPTSAATAGGNALLLSNRSTCLAQKSLCSRVVHEYGIESEAIVIEKEEDCYSGYWNYVQYLADYFASEVPPRMRSAPRDELLGKRTRVEVQVSNVILLGLDLSKETFSSSATVKLTWKDSRLLSSTSNPLGRSVFDVERLKGAILTWRPDLTRTNEEDGGGWAAAPKSVSLNASGAVEEERNFSSSWSCDPLGLWVNQTGIARLRMSWMYPAGALADNSSSSWINDFALALLPPSSLSVRDHTPRHRVIFAHSFTDPQGLHIDLFVQELPSRVALKFVYPVILLILFVLLVASLEPPSPEILGGKFLAFQISLWCVLVVMSIRTFDVSSSLPWLDVFLTCSLTAIVAVALVIVLSSSLWEQQGTQQVVNRKLQQEMRMRSDRRKARMFKWGCLGAIVCVLITSTTSEFLRERARREELPAQVNSFLFDPGAAAACISLGTIGAVCCLGPFTLELLLELISFLRGLTMKVVPASGEGMHAVNVN</sequence>
<keyword evidence="1" id="KW-0472">Membrane</keyword>
<dbReference type="Proteomes" id="UP000011087">
    <property type="component" value="Unassembled WGS sequence"/>
</dbReference>
<reference evidence="4" key="2">
    <citation type="submission" date="2012-11" db="EMBL/GenBank/DDBJ databases">
        <authorList>
            <person name="Kuo A."/>
            <person name="Curtis B.A."/>
            <person name="Tanifuji G."/>
            <person name="Burki F."/>
            <person name="Gruber A."/>
            <person name="Irimia M."/>
            <person name="Maruyama S."/>
            <person name="Arias M.C."/>
            <person name="Ball S.G."/>
            <person name="Gile G.H."/>
            <person name="Hirakawa Y."/>
            <person name="Hopkins J.F."/>
            <person name="Rensing S.A."/>
            <person name="Schmutz J."/>
            <person name="Symeonidi A."/>
            <person name="Elias M."/>
            <person name="Eveleigh R.J."/>
            <person name="Herman E.K."/>
            <person name="Klute M.J."/>
            <person name="Nakayama T."/>
            <person name="Obornik M."/>
            <person name="Reyes-Prieto A."/>
            <person name="Armbrust E.V."/>
            <person name="Aves S.J."/>
            <person name="Beiko R.G."/>
            <person name="Coutinho P."/>
            <person name="Dacks J.B."/>
            <person name="Durnford D.G."/>
            <person name="Fast N.M."/>
            <person name="Green B.R."/>
            <person name="Grisdale C."/>
            <person name="Hempe F."/>
            <person name="Henrissat B."/>
            <person name="Hoppner M.P."/>
            <person name="Ishida K.-I."/>
            <person name="Kim E."/>
            <person name="Koreny L."/>
            <person name="Kroth P.G."/>
            <person name="Liu Y."/>
            <person name="Malik S.-B."/>
            <person name="Maier U.G."/>
            <person name="McRose D."/>
            <person name="Mock T."/>
            <person name="Neilson J.A."/>
            <person name="Onodera N.T."/>
            <person name="Poole A.M."/>
            <person name="Pritham E.J."/>
            <person name="Richards T.A."/>
            <person name="Rocap G."/>
            <person name="Roy S.W."/>
            <person name="Sarai C."/>
            <person name="Schaack S."/>
            <person name="Shirato S."/>
            <person name="Slamovits C.H."/>
            <person name="Spencer D.F."/>
            <person name="Suzuki S."/>
            <person name="Worden A.Z."/>
            <person name="Zauner S."/>
            <person name="Barry K."/>
            <person name="Bell C."/>
            <person name="Bharti A.K."/>
            <person name="Crow J.A."/>
            <person name="Grimwood J."/>
            <person name="Kramer R."/>
            <person name="Lindquist E."/>
            <person name="Lucas S."/>
            <person name="Salamov A."/>
            <person name="McFadden G.I."/>
            <person name="Lane C.E."/>
            <person name="Keeling P.J."/>
            <person name="Gray M.W."/>
            <person name="Grigoriev I.V."/>
            <person name="Archibald J.M."/>
        </authorList>
    </citation>
    <scope>NUCLEOTIDE SEQUENCE</scope>
    <source>
        <strain evidence="4">CCMP2712</strain>
    </source>
</reference>
<dbReference type="InterPro" id="IPR036734">
    <property type="entry name" value="Neur_chan_lig-bd_sf"/>
</dbReference>
<dbReference type="SUPFAM" id="SSF63712">
    <property type="entry name" value="Nicotinic receptor ligand binding domain-like"/>
    <property type="match status" value="1"/>
</dbReference>
<evidence type="ECO:0008006" key="5">
    <source>
        <dbReference type="Google" id="ProtNLM"/>
    </source>
</evidence>